<name>A0A178YIS8_SINSA</name>
<dbReference type="GO" id="GO:0046872">
    <property type="term" value="F:metal ion binding"/>
    <property type="evidence" value="ECO:0007669"/>
    <property type="project" value="UniProtKB-KW"/>
</dbReference>
<dbReference type="PANTHER" id="PTHR33254:SF4">
    <property type="entry name" value="4-HYDROXY-4-METHYL-2-OXOGLUTARATE ALDOLASE 3-RELATED"/>
    <property type="match status" value="1"/>
</dbReference>
<dbReference type="InterPro" id="IPR005493">
    <property type="entry name" value="RraA/RraA-like"/>
</dbReference>
<keyword evidence="7" id="KW-1185">Reference proteome</keyword>
<dbReference type="Proteomes" id="UP000078507">
    <property type="component" value="Unassembled WGS sequence"/>
</dbReference>
<protein>
    <recommendedName>
        <fullName evidence="2">Putative 4-hydroxy-4-methyl-2-oxoglutarate aldolase</fullName>
    </recommendedName>
    <alternativeName>
        <fullName evidence="3">Regulator of ribonuclease activity homolog</fullName>
    </alternativeName>
    <alternativeName>
        <fullName evidence="4">RraA-like protein</fullName>
    </alternativeName>
</protein>
<dbReference type="Pfam" id="PF03737">
    <property type="entry name" value="RraA-like"/>
    <property type="match status" value="1"/>
</dbReference>
<sequence length="227" mass="24532">MAIGFRVRNRSRVVDRKWVEKFKELPVANVSDSMHRMYAGGAQLRPMHRSGKLAGRAITVKAPPGDNLMLHKAMDMAVDGDVIVMDAGGDVTHALMGEMMLDYARRRGVVGFVLNGAIRDADAFLEMNLPSFAVGITHRGPYKNGPGEINCPIAIGGMVIMPGDLVLGDADGVVVVPIDDVAEVYERTVAKHAAENKQIENIKAGTHKPTWFDDALAKSGCELPQEG</sequence>
<evidence type="ECO:0000256" key="1">
    <source>
        <dbReference type="ARBA" id="ARBA00001968"/>
    </source>
</evidence>
<dbReference type="STRING" id="36856.ATB98_13620"/>
<proteinExistence type="predicted"/>
<dbReference type="CDD" id="cd16841">
    <property type="entry name" value="RraA_family"/>
    <property type="match status" value="1"/>
</dbReference>
<dbReference type="NCBIfam" id="NF004850">
    <property type="entry name" value="PRK06201.1"/>
    <property type="match status" value="1"/>
</dbReference>
<comment type="caution">
    <text evidence="6">The sequence shown here is derived from an EMBL/GenBank/DDBJ whole genome shotgun (WGS) entry which is preliminary data.</text>
</comment>
<feature type="binding site" evidence="5">
    <location>
        <position position="120"/>
    </location>
    <ligand>
        <name>Mg(2+)</name>
        <dbReference type="ChEBI" id="CHEBI:18420"/>
    </ligand>
</feature>
<dbReference type="PANTHER" id="PTHR33254">
    <property type="entry name" value="4-HYDROXY-4-METHYL-2-OXOGLUTARATE ALDOLASE 3-RELATED"/>
    <property type="match status" value="1"/>
</dbReference>
<evidence type="ECO:0000256" key="5">
    <source>
        <dbReference type="PIRSR" id="PIRSR605493-1"/>
    </source>
</evidence>
<organism evidence="6 7">
    <name type="scientific">Sinorhizobium saheli</name>
    <dbReference type="NCBI Taxonomy" id="36856"/>
    <lineage>
        <taxon>Bacteria</taxon>
        <taxon>Pseudomonadati</taxon>
        <taxon>Pseudomonadota</taxon>
        <taxon>Alphaproteobacteria</taxon>
        <taxon>Hyphomicrobiales</taxon>
        <taxon>Rhizobiaceae</taxon>
        <taxon>Sinorhizobium/Ensifer group</taxon>
        <taxon>Sinorhizobium</taxon>
    </lineage>
</organism>
<keyword evidence="5" id="KW-0460">Magnesium</keyword>
<reference evidence="6 7" key="1">
    <citation type="submission" date="2015-11" db="EMBL/GenBank/DDBJ databases">
        <title>Ensifer anhuiense sp. nov., an effective nitrogen fixation bacterium with Glycine soja.</title>
        <authorList>
            <person name="Yan H."/>
            <person name="Chen W."/>
        </authorList>
    </citation>
    <scope>NUCLEOTIDE SEQUENCE [LARGE SCALE GENOMIC DNA]</scope>
    <source>
        <strain evidence="6 7">LMG 7837</strain>
    </source>
</reference>
<dbReference type="InterPro" id="IPR036704">
    <property type="entry name" value="RraA/RraA-like_sf"/>
</dbReference>
<evidence type="ECO:0000256" key="4">
    <source>
        <dbReference type="ARBA" id="ARBA00030169"/>
    </source>
</evidence>
<dbReference type="EMBL" id="LNQB01000067">
    <property type="protein sequence ID" value="OAP46893.1"/>
    <property type="molecule type" value="Genomic_DNA"/>
</dbReference>
<dbReference type="RefSeq" id="WP_066872391.1">
    <property type="nucleotide sequence ID" value="NZ_LNQB01000067.1"/>
</dbReference>
<feature type="binding site" evidence="5">
    <location>
        <position position="119"/>
    </location>
    <ligand>
        <name>substrate</name>
    </ligand>
</feature>
<comment type="cofactor">
    <cofactor evidence="1">
        <name>a divalent metal cation</name>
        <dbReference type="ChEBI" id="CHEBI:60240"/>
    </cofactor>
</comment>
<dbReference type="Gene3D" id="3.50.30.40">
    <property type="entry name" value="Ribonuclease E inhibitor RraA/RraA-like"/>
    <property type="match status" value="1"/>
</dbReference>
<gene>
    <name evidence="6" type="ORF">ATB98_13620</name>
</gene>
<accession>A0A178YIS8</accession>
<dbReference type="OrthoDB" id="9812532at2"/>
<feature type="binding site" evidence="5">
    <location>
        <begin position="97"/>
        <end position="100"/>
    </location>
    <ligand>
        <name>substrate</name>
    </ligand>
</feature>
<dbReference type="SUPFAM" id="SSF89562">
    <property type="entry name" value="RraA-like"/>
    <property type="match status" value="1"/>
</dbReference>
<evidence type="ECO:0000256" key="3">
    <source>
        <dbReference type="ARBA" id="ARBA00029596"/>
    </source>
</evidence>
<comment type="cofactor">
    <cofactor evidence="5">
        <name>Mg(2+)</name>
        <dbReference type="ChEBI" id="CHEBI:18420"/>
    </cofactor>
</comment>
<evidence type="ECO:0000313" key="7">
    <source>
        <dbReference type="Proteomes" id="UP000078507"/>
    </source>
</evidence>
<dbReference type="AlphaFoldDB" id="A0A178YIS8"/>
<evidence type="ECO:0000313" key="6">
    <source>
        <dbReference type="EMBL" id="OAP46893.1"/>
    </source>
</evidence>
<evidence type="ECO:0000256" key="2">
    <source>
        <dbReference type="ARBA" id="ARBA00016549"/>
    </source>
</evidence>
<keyword evidence="5" id="KW-0479">Metal-binding</keyword>